<feature type="compositionally biased region" description="Low complexity" evidence="13">
    <location>
        <begin position="14"/>
        <end position="26"/>
    </location>
</feature>
<keyword evidence="6" id="KW-0732">Signal</keyword>
<evidence type="ECO:0000256" key="6">
    <source>
        <dbReference type="ARBA" id="ARBA00022729"/>
    </source>
</evidence>
<evidence type="ECO:0000313" key="17">
    <source>
        <dbReference type="Proteomes" id="UP001181355"/>
    </source>
</evidence>
<comment type="similarity">
    <text evidence="2 11 12">Belongs to the TonB-dependent receptor family.</text>
</comment>
<keyword evidence="7 12" id="KW-0798">TonB box</keyword>
<gene>
    <name evidence="16" type="ORF">RF679_17065</name>
</gene>
<accession>A0ABY9RHM4</accession>
<evidence type="ECO:0000256" key="11">
    <source>
        <dbReference type="PROSITE-ProRule" id="PRU01360"/>
    </source>
</evidence>
<feature type="region of interest" description="Disordered" evidence="13">
    <location>
        <begin position="9"/>
        <end position="36"/>
    </location>
</feature>
<evidence type="ECO:0000256" key="10">
    <source>
        <dbReference type="ARBA" id="ARBA00023237"/>
    </source>
</evidence>
<evidence type="ECO:0000259" key="14">
    <source>
        <dbReference type="Pfam" id="PF00593"/>
    </source>
</evidence>
<feature type="domain" description="TonB-dependent receptor-like beta-barrel" evidence="14">
    <location>
        <begin position="276"/>
        <end position="664"/>
    </location>
</feature>
<dbReference type="Gene3D" id="2.40.170.20">
    <property type="entry name" value="TonB-dependent receptor, beta-barrel domain"/>
    <property type="match status" value="1"/>
</dbReference>
<sequence>MLPTLCFAQEQPASQHKSQQNSQQNKAEAPQGQTVEVKANYDSRRDDTAAKFVVRREDILKYGDQSLVDVLSRQPGVTTDGKSVSLNGFGAAYTMILVDGLPPVSGRGLNDIEPHQVERIEIIRSAIAEMSTQAIGGVINIVLKRRILNDASQLKYRLAKSSPSSAAHTVEWDWQKKSDSYSYIQSLLFRDADFLLHSAASALNLDGDNRVLDRVDTSGKVHVAVSTISFEPRFDFKSENGDQWSAQFAFKQQHGKIFGPEYWRVVSGAPVVVPRVDQNNTYDVRSEHSRLEWKRELAKGYLLDTQLSGSSFMRRDSVEQIGWPINALTPLRRRSNGWDTSHTWVSSGSLTNDNIASHLLKFGWEFSRGVNRSDKNYDDKEWFASRLRTESLAWFAQDEWKLTPTWSQYLGLRSEVFQSKITQSDGVNGSHVSRVTSPIAQSLWKLDTENRGQLRFAYARTFKNPDPRSITASLAPQINNNTAWYQQVGNPKLTPELAHGLDLAFEHSGEQQLSFALNLNLRMISDLHTQQLFNKDQLWLMHEVNDGRAFKRTVGVELSFPATLISDKLKQLQFKSSAQQTQSDFNSFAADPSLAWTCHAYALKLSLDYAGVDRIKMGISDQFQSASNCRVNPLQWNKSDASHQIDSYLYWNMQQLSVRLAVKNWLAKNSPSESRIKTQTGYAISRMNFPNYRHISLEFNWAM</sequence>
<evidence type="ECO:0000256" key="7">
    <source>
        <dbReference type="ARBA" id="ARBA00023077"/>
    </source>
</evidence>
<dbReference type="InterPro" id="IPR039426">
    <property type="entry name" value="TonB-dep_rcpt-like"/>
</dbReference>
<reference evidence="16" key="1">
    <citation type="submission" date="2023-09" db="EMBL/GenBank/DDBJ databases">
        <title>Undibacterium sp. 20NA77.5 isolated from freshwater.</title>
        <authorList>
            <person name="Le V."/>
            <person name="Ko S.-R."/>
            <person name="Ahn C.-Y."/>
            <person name="Oh H.-M."/>
        </authorList>
    </citation>
    <scope>NUCLEOTIDE SEQUENCE</scope>
    <source>
        <strain evidence="16">20NA77.5</strain>
    </source>
</reference>
<feature type="domain" description="TonB-dependent receptor plug" evidence="15">
    <location>
        <begin position="45"/>
        <end position="138"/>
    </location>
</feature>
<keyword evidence="9 16" id="KW-0675">Receptor</keyword>
<keyword evidence="4 11" id="KW-1134">Transmembrane beta strand</keyword>
<dbReference type="Pfam" id="PF07715">
    <property type="entry name" value="Plug"/>
    <property type="match status" value="1"/>
</dbReference>
<dbReference type="PANTHER" id="PTHR30069">
    <property type="entry name" value="TONB-DEPENDENT OUTER MEMBRANE RECEPTOR"/>
    <property type="match status" value="1"/>
</dbReference>
<evidence type="ECO:0000259" key="15">
    <source>
        <dbReference type="Pfam" id="PF07715"/>
    </source>
</evidence>
<comment type="subcellular location">
    <subcellularLocation>
        <location evidence="1 11">Cell outer membrane</location>
        <topology evidence="1 11">Multi-pass membrane protein</topology>
    </subcellularLocation>
</comment>
<keyword evidence="8 11" id="KW-0472">Membrane</keyword>
<evidence type="ECO:0000256" key="1">
    <source>
        <dbReference type="ARBA" id="ARBA00004571"/>
    </source>
</evidence>
<dbReference type="PANTHER" id="PTHR30069:SF29">
    <property type="entry name" value="HEMOGLOBIN AND HEMOGLOBIN-HAPTOGLOBIN-BINDING PROTEIN 1-RELATED"/>
    <property type="match status" value="1"/>
</dbReference>
<dbReference type="InterPro" id="IPR012910">
    <property type="entry name" value="Plug_dom"/>
</dbReference>
<evidence type="ECO:0000256" key="8">
    <source>
        <dbReference type="ARBA" id="ARBA00023136"/>
    </source>
</evidence>
<dbReference type="Pfam" id="PF00593">
    <property type="entry name" value="TonB_dep_Rec_b-barrel"/>
    <property type="match status" value="1"/>
</dbReference>
<dbReference type="SUPFAM" id="SSF56935">
    <property type="entry name" value="Porins"/>
    <property type="match status" value="1"/>
</dbReference>
<protein>
    <submittedName>
        <fullName evidence="16">TonB-dependent receptor</fullName>
    </submittedName>
</protein>
<keyword evidence="5 11" id="KW-0812">Transmembrane</keyword>
<keyword evidence="10 11" id="KW-0998">Cell outer membrane</keyword>
<evidence type="ECO:0000256" key="9">
    <source>
        <dbReference type="ARBA" id="ARBA00023170"/>
    </source>
</evidence>
<name>A0ABY9RHM4_9BURK</name>
<evidence type="ECO:0000256" key="13">
    <source>
        <dbReference type="SAM" id="MobiDB-lite"/>
    </source>
</evidence>
<dbReference type="Gene3D" id="2.170.130.10">
    <property type="entry name" value="TonB-dependent receptor, plug domain"/>
    <property type="match status" value="1"/>
</dbReference>
<evidence type="ECO:0000256" key="2">
    <source>
        <dbReference type="ARBA" id="ARBA00009810"/>
    </source>
</evidence>
<dbReference type="EMBL" id="CP133720">
    <property type="protein sequence ID" value="WMW80338.1"/>
    <property type="molecule type" value="Genomic_DNA"/>
</dbReference>
<proteinExistence type="inferred from homology"/>
<dbReference type="PROSITE" id="PS52016">
    <property type="entry name" value="TONB_DEPENDENT_REC_3"/>
    <property type="match status" value="1"/>
</dbReference>
<dbReference type="RefSeq" id="WP_309481831.1">
    <property type="nucleotide sequence ID" value="NZ_CP133720.1"/>
</dbReference>
<evidence type="ECO:0000256" key="3">
    <source>
        <dbReference type="ARBA" id="ARBA00022448"/>
    </source>
</evidence>
<dbReference type="Proteomes" id="UP001181355">
    <property type="component" value="Chromosome"/>
</dbReference>
<organism evidence="16 17">
    <name type="scientific">Undibacterium cyanobacteriorum</name>
    <dbReference type="NCBI Taxonomy" id="3073561"/>
    <lineage>
        <taxon>Bacteria</taxon>
        <taxon>Pseudomonadati</taxon>
        <taxon>Pseudomonadota</taxon>
        <taxon>Betaproteobacteria</taxon>
        <taxon>Burkholderiales</taxon>
        <taxon>Oxalobacteraceae</taxon>
        <taxon>Undibacterium</taxon>
    </lineage>
</organism>
<dbReference type="InterPro" id="IPR000531">
    <property type="entry name" value="Beta-barrel_TonB"/>
</dbReference>
<keyword evidence="17" id="KW-1185">Reference proteome</keyword>
<dbReference type="InterPro" id="IPR036942">
    <property type="entry name" value="Beta-barrel_TonB_sf"/>
</dbReference>
<evidence type="ECO:0000256" key="4">
    <source>
        <dbReference type="ARBA" id="ARBA00022452"/>
    </source>
</evidence>
<evidence type="ECO:0000313" key="16">
    <source>
        <dbReference type="EMBL" id="WMW80338.1"/>
    </source>
</evidence>
<evidence type="ECO:0000256" key="5">
    <source>
        <dbReference type="ARBA" id="ARBA00022692"/>
    </source>
</evidence>
<dbReference type="InterPro" id="IPR037066">
    <property type="entry name" value="Plug_dom_sf"/>
</dbReference>
<keyword evidence="3 11" id="KW-0813">Transport</keyword>
<evidence type="ECO:0000256" key="12">
    <source>
        <dbReference type="RuleBase" id="RU003357"/>
    </source>
</evidence>